<dbReference type="InterPro" id="IPR050477">
    <property type="entry name" value="GrpII_AminoAcid_Decarb"/>
</dbReference>
<dbReference type="SUPFAM" id="SSF53383">
    <property type="entry name" value="PLP-dependent transferases"/>
    <property type="match status" value="1"/>
</dbReference>
<dbReference type="InterPro" id="IPR015421">
    <property type="entry name" value="PyrdxlP-dep_Trfase_major"/>
</dbReference>
<organism evidence="5 6">
    <name type="scientific">Triangularia verruculosa</name>
    <dbReference type="NCBI Taxonomy" id="2587418"/>
    <lineage>
        <taxon>Eukaryota</taxon>
        <taxon>Fungi</taxon>
        <taxon>Dikarya</taxon>
        <taxon>Ascomycota</taxon>
        <taxon>Pezizomycotina</taxon>
        <taxon>Sordariomycetes</taxon>
        <taxon>Sordariomycetidae</taxon>
        <taxon>Sordariales</taxon>
        <taxon>Podosporaceae</taxon>
        <taxon>Triangularia</taxon>
    </lineage>
</organism>
<dbReference type="InterPro" id="IPR015424">
    <property type="entry name" value="PyrdxlP-dep_Trfase"/>
</dbReference>
<dbReference type="Proteomes" id="UP001303160">
    <property type="component" value="Unassembled WGS sequence"/>
</dbReference>
<reference evidence="5" key="1">
    <citation type="journal article" date="2023" name="Mol. Phylogenet. Evol.">
        <title>Genome-scale phylogeny and comparative genomics of the fungal order Sordariales.</title>
        <authorList>
            <person name="Hensen N."/>
            <person name="Bonometti L."/>
            <person name="Westerberg I."/>
            <person name="Brannstrom I.O."/>
            <person name="Guillou S."/>
            <person name="Cros-Aarteil S."/>
            <person name="Calhoun S."/>
            <person name="Haridas S."/>
            <person name="Kuo A."/>
            <person name="Mondo S."/>
            <person name="Pangilinan J."/>
            <person name="Riley R."/>
            <person name="LaButti K."/>
            <person name="Andreopoulos B."/>
            <person name="Lipzen A."/>
            <person name="Chen C."/>
            <person name="Yan M."/>
            <person name="Daum C."/>
            <person name="Ng V."/>
            <person name="Clum A."/>
            <person name="Steindorff A."/>
            <person name="Ohm R.A."/>
            <person name="Martin F."/>
            <person name="Silar P."/>
            <person name="Natvig D.O."/>
            <person name="Lalanne C."/>
            <person name="Gautier V."/>
            <person name="Ament-Velasquez S.L."/>
            <person name="Kruys A."/>
            <person name="Hutchinson M.I."/>
            <person name="Powell A.J."/>
            <person name="Barry K."/>
            <person name="Miller A.N."/>
            <person name="Grigoriev I.V."/>
            <person name="Debuchy R."/>
            <person name="Gladieux P."/>
            <person name="Hiltunen Thoren M."/>
            <person name="Johannesson H."/>
        </authorList>
    </citation>
    <scope>NUCLEOTIDE SEQUENCE</scope>
    <source>
        <strain evidence="5">CBS 315.58</strain>
    </source>
</reference>
<dbReference type="PANTHER" id="PTHR42735:SF4">
    <property type="entry name" value="PYRIDOXAL PHOSPHATE-DEPENDENT DECARBOXYLASE FAMILY PROTEIN"/>
    <property type="match status" value="1"/>
</dbReference>
<evidence type="ECO:0000313" key="6">
    <source>
        <dbReference type="Proteomes" id="UP001303160"/>
    </source>
</evidence>
<dbReference type="Gene3D" id="3.40.640.10">
    <property type="entry name" value="Type I PLP-dependent aspartate aminotransferase-like (Major domain)"/>
    <property type="match status" value="1"/>
</dbReference>
<evidence type="ECO:0000256" key="2">
    <source>
        <dbReference type="ARBA" id="ARBA00022898"/>
    </source>
</evidence>
<sequence length="805" mass="89778">MKLDAYHAWVATGWSWTLVCDGSGSACRAVRAAHRTIPRILTIKWVIEEGPLGFLADAFEVELCQGGMRRFTELSRQELLNLKPSTILDLPSKLGRDFSVSSSFLQEALNPYLIQTAGKSVLEEKYGLKPGKFLISATKHYSWPKGGAISGIGSVNFIDVDVDEEARMDMTDLRKRTRECVEDEIPIYGVVAIIGSTEHGACDPVEEIVKIRQEYEREGISFAIHCDAAWGGYFAATIRERKDRDELLPYVPAMPLQPYTVRQLENLCHADSITIDPHKSGYINYPAGGLCYRDGRMRYLVTWTSPIVFHEGDAVESMGVYGVEGSKPGAAAAAAWLTHKTLGLHKEGYGRLLGEAVFSCIKLYCHWATMAPLSRPQFGGGEGRKDAGTLEESPLIVVPLIRLPAEKAGEPQDVIEARRERIRTDILQRTNQQLFEDAEAWRFMCELAGDLMINAFACNFKLDGVVNQDVGEANYLNQWIFSQLSVASENDPTRLGLDDGGATSTRGDLRFLVNVTMSPWPTSPDFMTRLVRSFRDVALKGVERCIKRNRLGPDTHGFVMQGLKEVYLVHIPMFNMANHRWQLIITADFPPNVLERYRQLRSENPGVVYTVANMQKEILEDLVRPGSIAKWRLDEGIPGPNSPAIIDDFELTNIRVVIRESMSYADLETAYPDRMPFYLYGNKQEKHLDHVLKASPNAQISHESVALDLKMDLSDEQLKKGVVAVLEDVYENSLQPLPLNQQGNSVDLGAAGLSLTPGATHGVSIYETYEQDKNGSASISRVRVTIGETTFADWADVNMDPNDHN</sequence>
<keyword evidence="2 4" id="KW-0663">Pyridoxal phosphate</keyword>
<comment type="caution">
    <text evidence="5">The sequence shown here is derived from an EMBL/GenBank/DDBJ whole genome shotgun (WGS) entry which is preliminary data.</text>
</comment>
<dbReference type="GO" id="GO:0030170">
    <property type="term" value="F:pyridoxal phosphate binding"/>
    <property type="evidence" value="ECO:0007669"/>
    <property type="project" value="InterPro"/>
</dbReference>
<comment type="cofactor">
    <cofactor evidence="1 4">
        <name>pyridoxal 5'-phosphate</name>
        <dbReference type="ChEBI" id="CHEBI:597326"/>
    </cofactor>
</comment>
<evidence type="ECO:0000256" key="1">
    <source>
        <dbReference type="ARBA" id="ARBA00001933"/>
    </source>
</evidence>
<accession>A0AAN7AT96</accession>
<dbReference type="InterPro" id="IPR002129">
    <property type="entry name" value="PyrdxlP-dep_de-COase"/>
</dbReference>
<dbReference type="GO" id="GO:0016830">
    <property type="term" value="F:carbon-carbon lyase activity"/>
    <property type="evidence" value="ECO:0007669"/>
    <property type="project" value="InterPro"/>
</dbReference>
<dbReference type="Pfam" id="PF00282">
    <property type="entry name" value="Pyridoxal_deC"/>
    <property type="match status" value="1"/>
</dbReference>
<dbReference type="EMBL" id="MU863978">
    <property type="protein sequence ID" value="KAK4196720.1"/>
    <property type="molecule type" value="Genomic_DNA"/>
</dbReference>
<evidence type="ECO:0000256" key="4">
    <source>
        <dbReference type="PIRSR" id="PIRSR602129-50"/>
    </source>
</evidence>
<dbReference type="AlphaFoldDB" id="A0AAN7AT96"/>
<gene>
    <name evidence="5" type="ORF">QBC40DRAFT_309671</name>
</gene>
<evidence type="ECO:0000256" key="3">
    <source>
        <dbReference type="ARBA" id="ARBA00023239"/>
    </source>
</evidence>
<dbReference type="PANTHER" id="PTHR42735">
    <property type="match status" value="1"/>
</dbReference>
<keyword evidence="3" id="KW-0456">Lyase</keyword>
<protein>
    <submittedName>
        <fullName evidence="5">L-tyrosine decarboxylase</fullName>
    </submittedName>
</protein>
<feature type="modified residue" description="N6-(pyridoxal phosphate)lysine" evidence="4">
    <location>
        <position position="279"/>
    </location>
</feature>
<reference evidence="5" key="2">
    <citation type="submission" date="2023-05" db="EMBL/GenBank/DDBJ databases">
        <authorList>
            <consortium name="Lawrence Berkeley National Laboratory"/>
            <person name="Steindorff A."/>
            <person name="Hensen N."/>
            <person name="Bonometti L."/>
            <person name="Westerberg I."/>
            <person name="Brannstrom I.O."/>
            <person name="Guillou S."/>
            <person name="Cros-Aarteil S."/>
            <person name="Calhoun S."/>
            <person name="Haridas S."/>
            <person name="Kuo A."/>
            <person name="Mondo S."/>
            <person name="Pangilinan J."/>
            <person name="Riley R."/>
            <person name="Labutti K."/>
            <person name="Andreopoulos B."/>
            <person name="Lipzen A."/>
            <person name="Chen C."/>
            <person name="Yanf M."/>
            <person name="Daum C."/>
            <person name="Ng V."/>
            <person name="Clum A."/>
            <person name="Ohm R."/>
            <person name="Martin F."/>
            <person name="Silar P."/>
            <person name="Natvig D."/>
            <person name="Lalanne C."/>
            <person name="Gautier V."/>
            <person name="Ament-Velasquez S.L."/>
            <person name="Kruys A."/>
            <person name="Hutchinson M.I."/>
            <person name="Powell A.J."/>
            <person name="Barry K."/>
            <person name="Miller A.N."/>
            <person name="Grigoriev I.V."/>
            <person name="Debuchy R."/>
            <person name="Gladieux P."/>
            <person name="Thoren M.H."/>
            <person name="Johannesson H."/>
        </authorList>
    </citation>
    <scope>NUCLEOTIDE SEQUENCE</scope>
    <source>
        <strain evidence="5">CBS 315.58</strain>
    </source>
</reference>
<proteinExistence type="predicted"/>
<evidence type="ECO:0000313" key="5">
    <source>
        <dbReference type="EMBL" id="KAK4196720.1"/>
    </source>
</evidence>
<keyword evidence="6" id="KW-1185">Reference proteome</keyword>
<name>A0AAN7AT96_9PEZI</name>
<dbReference type="GO" id="GO:0019752">
    <property type="term" value="P:carboxylic acid metabolic process"/>
    <property type="evidence" value="ECO:0007669"/>
    <property type="project" value="InterPro"/>
</dbReference>